<sequence>MDGLPGGHGRYFLGHDYTAIDEKAQRVELKMETAAKHEDWFVGPLFFLQLHFEGKDYEDYHQHLLELFIEKGSIFGNTIPDDVINEHINILEESYEQENSGNAFRAIVNGIESVTIEEARIVIKPHRPHVDEGALEEKYSIFLDDFFDWSDIDEYKLIEYDDDVAAFLIAEETTHSQVQIPDATEGIGSVSRMELGNSILQQ</sequence>
<dbReference type="AlphaFoldDB" id="A0A9K3M3R9"/>
<gene>
    <name evidence="2" type="ORF">IV203_020091</name>
    <name evidence="1" type="ORF">IV203_020460</name>
</gene>
<dbReference type="EMBL" id="JAGRRH010000040">
    <property type="protein sequence ID" value="KAG7339148.1"/>
    <property type="molecule type" value="Genomic_DNA"/>
</dbReference>
<comment type="caution">
    <text evidence="2">The sequence shown here is derived from an EMBL/GenBank/DDBJ whole genome shotgun (WGS) entry which is preliminary data.</text>
</comment>
<evidence type="ECO:0000313" key="1">
    <source>
        <dbReference type="EMBL" id="KAG7339148.1"/>
    </source>
</evidence>
<evidence type="ECO:0000313" key="2">
    <source>
        <dbReference type="EMBL" id="KAG7371521.1"/>
    </source>
</evidence>
<dbReference type="EMBL" id="JAGRRH010000004">
    <property type="protein sequence ID" value="KAG7371521.1"/>
    <property type="molecule type" value="Genomic_DNA"/>
</dbReference>
<proteinExistence type="predicted"/>
<organism evidence="2 3">
    <name type="scientific">Nitzschia inconspicua</name>
    <dbReference type="NCBI Taxonomy" id="303405"/>
    <lineage>
        <taxon>Eukaryota</taxon>
        <taxon>Sar</taxon>
        <taxon>Stramenopiles</taxon>
        <taxon>Ochrophyta</taxon>
        <taxon>Bacillariophyta</taxon>
        <taxon>Bacillariophyceae</taxon>
        <taxon>Bacillariophycidae</taxon>
        <taxon>Bacillariales</taxon>
        <taxon>Bacillariaceae</taxon>
        <taxon>Nitzschia</taxon>
    </lineage>
</organism>
<evidence type="ECO:0000313" key="3">
    <source>
        <dbReference type="Proteomes" id="UP000693970"/>
    </source>
</evidence>
<reference evidence="2" key="1">
    <citation type="journal article" date="2021" name="Sci. Rep.">
        <title>Diploid genomic architecture of Nitzschia inconspicua, an elite biomass production diatom.</title>
        <authorList>
            <person name="Oliver A."/>
            <person name="Podell S."/>
            <person name="Pinowska A."/>
            <person name="Traller J.C."/>
            <person name="Smith S.R."/>
            <person name="McClure R."/>
            <person name="Beliaev A."/>
            <person name="Bohutskyi P."/>
            <person name="Hill E.A."/>
            <person name="Rabines A."/>
            <person name="Zheng H."/>
            <person name="Allen L.Z."/>
            <person name="Kuo A."/>
            <person name="Grigoriev I.V."/>
            <person name="Allen A.E."/>
            <person name="Hazlebeck D."/>
            <person name="Allen E.E."/>
        </authorList>
    </citation>
    <scope>NUCLEOTIDE SEQUENCE</scope>
    <source>
        <strain evidence="2">Hildebrandi</strain>
    </source>
</reference>
<reference evidence="2" key="2">
    <citation type="submission" date="2021-04" db="EMBL/GenBank/DDBJ databases">
        <authorList>
            <person name="Podell S."/>
        </authorList>
    </citation>
    <scope>NUCLEOTIDE SEQUENCE</scope>
    <source>
        <strain evidence="2">Hildebrandi</strain>
    </source>
</reference>
<keyword evidence="3" id="KW-1185">Reference proteome</keyword>
<accession>A0A9K3M3R9</accession>
<dbReference type="Proteomes" id="UP000693970">
    <property type="component" value="Unassembled WGS sequence"/>
</dbReference>
<protein>
    <submittedName>
        <fullName evidence="2">Uncharacterized protein</fullName>
    </submittedName>
</protein>
<name>A0A9K3M3R9_9STRA</name>